<feature type="transmembrane region" description="Helical" evidence="6">
    <location>
        <begin position="106"/>
        <end position="127"/>
    </location>
</feature>
<evidence type="ECO:0000256" key="1">
    <source>
        <dbReference type="ARBA" id="ARBA00004141"/>
    </source>
</evidence>
<organism evidence="8 9">
    <name type="scientific">Cytospora mali</name>
    <name type="common">Apple Valsa canker fungus</name>
    <name type="synonym">Valsa mali</name>
    <dbReference type="NCBI Taxonomy" id="578113"/>
    <lineage>
        <taxon>Eukaryota</taxon>
        <taxon>Fungi</taxon>
        <taxon>Dikarya</taxon>
        <taxon>Ascomycota</taxon>
        <taxon>Pezizomycotina</taxon>
        <taxon>Sordariomycetes</taxon>
        <taxon>Sordariomycetidae</taxon>
        <taxon>Diaporthales</taxon>
        <taxon>Cytosporaceae</taxon>
        <taxon>Cytospora</taxon>
    </lineage>
</organism>
<feature type="domain" description="Rhodopsin" evidence="7">
    <location>
        <begin position="45"/>
        <end position="281"/>
    </location>
</feature>
<evidence type="ECO:0000256" key="3">
    <source>
        <dbReference type="ARBA" id="ARBA00022989"/>
    </source>
</evidence>
<evidence type="ECO:0000256" key="6">
    <source>
        <dbReference type="SAM" id="Phobius"/>
    </source>
</evidence>
<feature type="transmembrane region" description="Helical" evidence="6">
    <location>
        <begin position="139"/>
        <end position="162"/>
    </location>
</feature>
<evidence type="ECO:0000313" key="9">
    <source>
        <dbReference type="Proteomes" id="UP000078559"/>
    </source>
</evidence>
<name>A0A194WD32_CYTMA</name>
<evidence type="ECO:0000256" key="2">
    <source>
        <dbReference type="ARBA" id="ARBA00022692"/>
    </source>
</evidence>
<evidence type="ECO:0000256" key="5">
    <source>
        <dbReference type="ARBA" id="ARBA00038359"/>
    </source>
</evidence>
<feature type="transmembrane region" description="Helical" evidence="6">
    <location>
        <begin position="218"/>
        <end position="239"/>
    </location>
</feature>
<feature type="transmembrane region" description="Helical" evidence="6">
    <location>
        <begin position="182"/>
        <end position="206"/>
    </location>
</feature>
<dbReference type="Proteomes" id="UP000078559">
    <property type="component" value="Chromosome 11"/>
</dbReference>
<protein>
    <recommendedName>
        <fullName evidence="7">Rhodopsin domain-containing protein</fullName>
    </recommendedName>
</protein>
<dbReference type="PANTHER" id="PTHR33048">
    <property type="entry name" value="PTH11-LIKE INTEGRAL MEMBRANE PROTEIN (AFU_ORTHOLOGUE AFUA_5G11245)"/>
    <property type="match status" value="1"/>
</dbReference>
<keyword evidence="3 6" id="KW-1133">Transmembrane helix</keyword>
<keyword evidence="9" id="KW-1185">Reference proteome</keyword>
<keyword evidence="2 6" id="KW-0812">Transmembrane</keyword>
<dbReference type="GO" id="GO:0016020">
    <property type="term" value="C:membrane"/>
    <property type="evidence" value="ECO:0007669"/>
    <property type="project" value="UniProtKB-SubCell"/>
</dbReference>
<feature type="transmembrane region" description="Helical" evidence="6">
    <location>
        <begin position="62"/>
        <end position="86"/>
    </location>
</feature>
<gene>
    <name evidence="8" type="ORF">VM1G_09546</name>
</gene>
<dbReference type="Pfam" id="PF20684">
    <property type="entry name" value="Fung_rhodopsin"/>
    <property type="match status" value="1"/>
</dbReference>
<proteinExistence type="inferred from homology"/>
<dbReference type="EMBL" id="CM003108">
    <property type="protein sequence ID" value="KUI74018.1"/>
    <property type="molecule type" value="Genomic_DNA"/>
</dbReference>
<evidence type="ECO:0000259" key="7">
    <source>
        <dbReference type="Pfam" id="PF20684"/>
    </source>
</evidence>
<dbReference type="InterPro" id="IPR052337">
    <property type="entry name" value="SAT4-like"/>
</dbReference>
<dbReference type="AlphaFoldDB" id="A0A194WD32"/>
<dbReference type="OrthoDB" id="5421689at2759"/>
<feature type="transmembrane region" description="Helical" evidence="6">
    <location>
        <begin position="259"/>
        <end position="280"/>
    </location>
</feature>
<dbReference type="PANTHER" id="PTHR33048:SF57">
    <property type="entry name" value="INTEGRAL MEMBRANE PROTEIN-RELATED"/>
    <property type="match status" value="1"/>
</dbReference>
<evidence type="ECO:0000256" key="4">
    <source>
        <dbReference type="ARBA" id="ARBA00023136"/>
    </source>
</evidence>
<evidence type="ECO:0000313" key="8">
    <source>
        <dbReference type="EMBL" id="KUI74018.1"/>
    </source>
</evidence>
<accession>A0A194WD32</accession>
<feature type="transmembrane region" description="Helical" evidence="6">
    <location>
        <begin position="25"/>
        <end position="42"/>
    </location>
</feature>
<reference evidence="8" key="1">
    <citation type="submission" date="2014-12" db="EMBL/GenBank/DDBJ databases">
        <title>Genome Sequence of Valsa Canker Pathogens Uncovers a Specific Adaption of Colonization on Woody Bark.</title>
        <authorList>
            <person name="Yin Z."/>
            <person name="Liu H."/>
            <person name="Gao X."/>
            <person name="Li Z."/>
            <person name="Song N."/>
            <person name="Ke X."/>
            <person name="Dai Q."/>
            <person name="Wu Y."/>
            <person name="Sun Y."/>
            <person name="Xu J.-R."/>
            <person name="Kang Z.K."/>
            <person name="Wang L."/>
            <person name="Huang L."/>
        </authorList>
    </citation>
    <scope>NUCLEOTIDE SEQUENCE [LARGE SCALE GENOMIC DNA]</scope>
    <source>
        <strain evidence="8">03-8</strain>
    </source>
</reference>
<dbReference type="InterPro" id="IPR049326">
    <property type="entry name" value="Rhodopsin_dom_fungi"/>
</dbReference>
<comment type="subcellular location">
    <subcellularLocation>
        <location evidence="1">Membrane</location>
        <topology evidence="1">Multi-pass membrane protein</topology>
    </subcellularLocation>
</comment>
<keyword evidence="4 6" id="KW-0472">Membrane</keyword>
<comment type="similarity">
    <text evidence="5">Belongs to the SAT4 family.</text>
</comment>
<sequence length="384" mass="42734">MASSSSDGVSKLPAGIVPIIHRAEVYQFIWCASIFLVLTTIWTGLRIYSRRVRNVALALEDWLYYIALISFYGFIAALFMAVYLGGAGYHMIHLTPYHVARLTQSFLVLESLYGVTMCGVKWSMLFMLKRIFAVPRFEIVTWIIIGLQAAWLVMTVLIGFLICRPVSKNWDPTIPGTCGDRIAGYTAVSVVNVIIDCMMLILPLPMIYNLQTRTGYKLCLFCIFGIGIVTIVFSVVRLLSLNELDFDDFSYTAVPVMTWTAAEAGVAVLVASSALLRPVVDKVIQCVKSRSSRISAPSNAYTNSQSKMNSKLRRGFVNVVDSDDSLELGMMGARTEIQGGEKHSKSTLNTVTTAGPEFTERRGRMTIVVQKQVEQTFAEREDHV</sequence>